<dbReference type="InterPro" id="IPR050317">
    <property type="entry name" value="Plant_Fungal_Acyltransferase"/>
</dbReference>
<dbReference type="EMBL" id="JBBWWR010000005">
    <property type="protein sequence ID" value="KAK8966706.1"/>
    <property type="molecule type" value="Genomic_DNA"/>
</dbReference>
<dbReference type="InterPro" id="IPR023213">
    <property type="entry name" value="CAT-like_dom_sf"/>
</dbReference>
<gene>
    <name evidence="4" type="primary">HST</name>
    <name evidence="4" type="ORF">KSP40_PGU012392</name>
</gene>
<dbReference type="Pfam" id="PF02458">
    <property type="entry name" value="Transferase"/>
    <property type="match status" value="1"/>
</dbReference>
<name>A0ABR2MRM8_9ASPA</name>
<evidence type="ECO:0000313" key="5">
    <source>
        <dbReference type="Proteomes" id="UP001412067"/>
    </source>
</evidence>
<sequence>MVKPAEETPRRRLWNSNLDLVVPRFHTPSVYFYRRPAGADGFFEAAKLKNALALALVPFYPMAGRLARDDDGRVEINCNGEGVLFVVAETNSTVDDLGDFKPTMEMKKLIPSVDYSNDISSFPLLVLQVTHFKCGGASLGVGMQHHVADGHSGLHFINSWSDVARGAGISLLPFIDRSLLRSRHPPSPSFPHIEYQPPPSMPAPVAAFSPKSSPAATTAAVGLFTISRHQLAALRSKSPDCYSFSSYALLAAHVWRCVCVARGLPPDQPSKMYIATDGRQRLDPPLPDGYFGNVIFTATPVATAGELAEGIGAAAARIQAALSRMDDKYLHSALDYLEAQPDLTALVRGAHTFKCPNIGITSWSRLPIHDADFGWGRPIFMGPGGIAYEGLSFVLPSPTGDGSLSLAISLQPDHMVRFKDIFYKF</sequence>
<evidence type="ECO:0000313" key="4">
    <source>
        <dbReference type="EMBL" id="KAK8966706.1"/>
    </source>
</evidence>
<evidence type="ECO:0000256" key="3">
    <source>
        <dbReference type="ARBA" id="ARBA00023315"/>
    </source>
</evidence>
<keyword evidence="5" id="KW-1185">Reference proteome</keyword>
<comment type="similarity">
    <text evidence="1">Belongs to the plant acyltransferase family.</text>
</comment>
<keyword evidence="2" id="KW-0808">Transferase</keyword>
<protein>
    <submittedName>
        <fullName evidence="4">Shikimate O-hydroxycinnamoyltransferase</fullName>
    </submittedName>
</protein>
<proteinExistence type="inferred from homology"/>
<dbReference type="SUPFAM" id="SSF52777">
    <property type="entry name" value="CoA-dependent acyltransferases"/>
    <property type="match status" value="1"/>
</dbReference>
<dbReference type="PANTHER" id="PTHR31642">
    <property type="entry name" value="TRICHOTHECENE 3-O-ACETYLTRANSFERASE"/>
    <property type="match status" value="1"/>
</dbReference>
<evidence type="ECO:0000256" key="2">
    <source>
        <dbReference type="ARBA" id="ARBA00022679"/>
    </source>
</evidence>
<organism evidence="4 5">
    <name type="scientific">Platanthera guangdongensis</name>
    <dbReference type="NCBI Taxonomy" id="2320717"/>
    <lineage>
        <taxon>Eukaryota</taxon>
        <taxon>Viridiplantae</taxon>
        <taxon>Streptophyta</taxon>
        <taxon>Embryophyta</taxon>
        <taxon>Tracheophyta</taxon>
        <taxon>Spermatophyta</taxon>
        <taxon>Magnoliopsida</taxon>
        <taxon>Liliopsida</taxon>
        <taxon>Asparagales</taxon>
        <taxon>Orchidaceae</taxon>
        <taxon>Orchidoideae</taxon>
        <taxon>Orchideae</taxon>
        <taxon>Orchidinae</taxon>
        <taxon>Platanthera</taxon>
    </lineage>
</organism>
<comment type="caution">
    <text evidence="4">The sequence shown here is derived from an EMBL/GenBank/DDBJ whole genome shotgun (WGS) entry which is preliminary data.</text>
</comment>
<accession>A0ABR2MRM8</accession>
<keyword evidence="3" id="KW-0012">Acyltransferase</keyword>
<dbReference type="Proteomes" id="UP001412067">
    <property type="component" value="Unassembled WGS sequence"/>
</dbReference>
<reference evidence="4 5" key="1">
    <citation type="journal article" date="2022" name="Nat. Plants">
        <title>Genomes of leafy and leafless Platanthera orchids illuminate the evolution of mycoheterotrophy.</title>
        <authorList>
            <person name="Li M.H."/>
            <person name="Liu K.W."/>
            <person name="Li Z."/>
            <person name="Lu H.C."/>
            <person name="Ye Q.L."/>
            <person name="Zhang D."/>
            <person name="Wang J.Y."/>
            <person name="Li Y.F."/>
            <person name="Zhong Z.M."/>
            <person name="Liu X."/>
            <person name="Yu X."/>
            <person name="Liu D.K."/>
            <person name="Tu X.D."/>
            <person name="Liu B."/>
            <person name="Hao Y."/>
            <person name="Liao X.Y."/>
            <person name="Jiang Y.T."/>
            <person name="Sun W.H."/>
            <person name="Chen J."/>
            <person name="Chen Y.Q."/>
            <person name="Ai Y."/>
            <person name="Zhai J.W."/>
            <person name="Wu S.S."/>
            <person name="Zhou Z."/>
            <person name="Hsiao Y.Y."/>
            <person name="Wu W.L."/>
            <person name="Chen Y.Y."/>
            <person name="Lin Y.F."/>
            <person name="Hsu J.L."/>
            <person name="Li C.Y."/>
            <person name="Wang Z.W."/>
            <person name="Zhao X."/>
            <person name="Zhong W.Y."/>
            <person name="Ma X.K."/>
            <person name="Ma L."/>
            <person name="Huang J."/>
            <person name="Chen G.Z."/>
            <person name="Huang M.Z."/>
            <person name="Huang L."/>
            <person name="Peng D.H."/>
            <person name="Luo Y.B."/>
            <person name="Zou S.Q."/>
            <person name="Chen S.P."/>
            <person name="Lan S."/>
            <person name="Tsai W.C."/>
            <person name="Van de Peer Y."/>
            <person name="Liu Z.J."/>
        </authorList>
    </citation>
    <scope>NUCLEOTIDE SEQUENCE [LARGE SCALE GENOMIC DNA]</scope>
    <source>
        <strain evidence="4">Lor288</strain>
    </source>
</reference>
<dbReference type="PANTHER" id="PTHR31642:SF11">
    <property type="entry name" value="SHIKIMATE O-HYDROXYCINNAMOYLTRANSFERASE"/>
    <property type="match status" value="1"/>
</dbReference>
<evidence type="ECO:0000256" key="1">
    <source>
        <dbReference type="ARBA" id="ARBA00009861"/>
    </source>
</evidence>
<dbReference type="Gene3D" id="3.30.559.10">
    <property type="entry name" value="Chloramphenicol acetyltransferase-like domain"/>
    <property type="match status" value="2"/>
</dbReference>